<evidence type="ECO:0000256" key="4">
    <source>
        <dbReference type="ARBA" id="ARBA00023015"/>
    </source>
</evidence>
<feature type="region of interest" description="Disordered" evidence="9">
    <location>
        <begin position="246"/>
        <end position="321"/>
    </location>
</feature>
<proteinExistence type="predicted"/>
<feature type="compositionally biased region" description="Low complexity" evidence="9">
    <location>
        <begin position="56"/>
        <end position="66"/>
    </location>
</feature>
<keyword evidence="7" id="KW-0539">Nucleus</keyword>
<evidence type="ECO:0000256" key="6">
    <source>
        <dbReference type="ARBA" id="ARBA00023163"/>
    </source>
</evidence>
<dbReference type="InterPro" id="IPR036427">
    <property type="entry name" value="Bromodomain-like_sf"/>
</dbReference>
<feature type="compositionally biased region" description="Polar residues" evidence="9">
    <location>
        <begin position="472"/>
        <end position="485"/>
    </location>
</feature>
<keyword evidence="6" id="KW-0804">Transcription</keyword>
<sequence>MSSKSSLAYSKVVVQGCGMHPDVWAARDLWVSSTVGSCGRNTSSRLLRRGYEGQLQQRRAPAPQRQNSSLNPEINFDKRRDDEYAKMESASKRKAGNAALSPGDGRPAKRARAPGASGETIESTKEMGLKFLESLKQAKDKTGRPIAVHFMTLPDKDELPDYYEFTKMPLALDIIEERLNNSEYTTLAQVESDCKRLVNNAKAYNDKKSIIYEDAERLRKTASNWMVKHNPAYRDGNYVAVATPIPGEENVPPGKPIPRIASTPRAAATPTPVTTVATERPRRSAALTQPETPVPSRPRPSATAATEPRPSSTRGASNPSFQHAQEQIIQEIIDHTDPGGDLAIFQPFLNLPTRALKDYYQLIKDPMSLSAIKKKVQGVVGRDAPTGHTLFKSWDAFEQAMSLVWSNARIYNEDGSELYNLSLELEEIFKEKLKAMKAKVDEPPQPKLKLNMSGAAPNSVPKPNLKLKLRQSPVSGSATPTTRDSATPGVIVDSEALQRQQRHVSDSMGARRSRPSDKAATPMASTPFAGARGSSAAIPGRAAGSPAANGVKQDVQSPALSAIRPGSNAPDSQRMSVPAQTPVPVMAPPPQSLSRQQSGSPHPNGFYGHQNGMTPHAYQQPTPYVPPSIPRTDVFRKTPLQKLSEALIPSLTLNTHPALNLPQPWTVTIPASKSKTHYSATINLAPAHSYLQITPKVPIALTGRLYRLFVLVNGNKTFEVNRVPVTAGINGGGEGGGFEGGKKKGEPVFEAKLIGGVNRIEVEIVAEKVFKDGETASSKDAVEVEKCTVFLHLARQGY</sequence>
<dbReference type="GO" id="GO:0016586">
    <property type="term" value="C:RSC-type complex"/>
    <property type="evidence" value="ECO:0007669"/>
    <property type="project" value="InterPro"/>
</dbReference>
<evidence type="ECO:0000313" key="12">
    <source>
        <dbReference type="Proteomes" id="UP000801428"/>
    </source>
</evidence>
<keyword evidence="3" id="KW-0156">Chromatin regulator</keyword>
<dbReference type="InterPro" id="IPR054551">
    <property type="entry name" value="RSC4_Ig-like"/>
</dbReference>
<feature type="compositionally biased region" description="Low complexity" evidence="9">
    <location>
        <begin position="257"/>
        <end position="278"/>
    </location>
</feature>
<keyword evidence="4" id="KW-0805">Transcription regulation</keyword>
<reference evidence="11" key="1">
    <citation type="submission" date="2019-04" db="EMBL/GenBank/DDBJ databases">
        <title>Sequencing of skin fungus with MAO and IRED activity.</title>
        <authorList>
            <person name="Marsaioli A.J."/>
            <person name="Bonatto J.M.C."/>
            <person name="Reis Junior O."/>
        </authorList>
    </citation>
    <scope>NUCLEOTIDE SEQUENCE</scope>
    <source>
        <strain evidence="11">30M1</strain>
    </source>
</reference>
<organism evidence="11 12">
    <name type="scientific">Curvularia kusanoi</name>
    <name type="common">Cochliobolus kusanoi</name>
    <dbReference type="NCBI Taxonomy" id="90978"/>
    <lineage>
        <taxon>Eukaryota</taxon>
        <taxon>Fungi</taxon>
        <taxon>Dikarya</taxon>
        <taxon>Ascomycota</taxon>
        <taxon>Pezizomycotina</taxon>
        <taxon>Dothideomycetes</taxon>
        <taxon>Pleosporomycetidae</taxon>
        <taxon>Pleosporales</taxon>
        <taxon>Pleosporineae</taxon>
        <taxon>Pleosporaceae</taxon>
        <taxon>Curvularia</taxon>
    </lineage>
</organism>
<dbReference type="EMBL" id="SWKU01000012">
    <property type="protein sequence ID" value="KAF3001924.1"/>
    <property type="molecule type" value="Genomic_DNA"/>
</dbReference>
<comment type="caution">
    <text evidence="11">The sequence shown here is derived from an EMBL/GenBank/DDBJ whole genome shotgun (WGS) entry which is preliminary data.</text>
</comment>
<dbReference type="Pfam" id="PF22994">
    <property type="entry name" value="RSC4_Ig_like"/>
    <property type="match status" value="1"/>
</dbReference>
<evidence type="ECO:0000259" key="10">
    <source>
        <dbReference type="PROSITE" id="PS50014"/>
    </source>
</evidence>
<dbReference type="GO" id="GO:0006338">
    <property type="term" value="P:chromatin remodeling"/>
    <property type="evidence" value="ECO:0007669"/>
    <property type="project" value="InterPro"/>
</dbReference>
<dbReference type="PROSITE" id="PS50014">
    <property type="entry name" value="BROMODOMAIN_2"/>
    <property type="match status" value="2"/>
</dbReference>
<dbReference type="PRINTS" id="PR00503">
    <property type="entry name" value="BROMODOMAIN"/>
</dbReference>
<dbReference type="Gene3D" id="1.20.920.10">
    <property type="entry name" value="Bromodomain-like"/>
    <property type="match status" value="2"/>
</dbReference>
<evidence type="ECO:0000313" key="11">
    <source>
        <dbReference type="EMBL" id="KAF3001924.1"/>
    </source>
</evidence>
<dbReference type="SMART" id="SM00297">
    <property type="entry name" value="BROMO"/>
    <property type="match status" value="2"/>
</dbReference>
<feature type="compositionally biased region" description="Polar residues" evidence="9">
    <location>
        <begin position="309"/>
        <end position="321"/>
    </location>
</feature>
<evidence type="ECO:0000256" key="2">
    <source>
        <dbReference type="ARBA" id="ARBA00022737"/>
    </source>
</evidence>
<keyword evidence="2" id="KW-0677">Repeat</keyword>
<dbReference type="Pfam" id="PF00439">
    <property type="entry name" value="Bromodomain"/>
    <property type="match status" value="2"/>
</dbReference>
<feature type="compositionally biased region" description="Basic and acidic residues" evidence="9">
    <location>
        <begin position="75"/>
        <end position="91"/>
    </location>
</feature>
<keyword evidence="5 8" id="KW-0103">Bromodomain</keyword>
<feature type="compositionally biased region" description="Polar residues" evidence="9">
    <location>
        <begin position="569"/>
        <end position="579"/>
    </location>
</feature>
<evidence type="ECO:0000256" key="9">
    <source>
        <dbReference type="SAM" id="MobiDB-lite"/>
    </source>
</evidence>
<feature type="domain" description="Bromo" evidence="10">
    <location>
        <begin position="345"/>
        <end position="419"/>
    </location>
</feature>
<dbReference type="GO" id="GO:0003682">
    <property type="term" value="F:chromatin binding"/>
    <property type="evidence" value="ECO:0007669"/>
    <property type="project" value="TreeGrafter"/>
</dbReference>
<dbReference type="FunFam" id="1.20.920.10:FF:000083">
    <property type="entry name" value="WGS project CABT00000000 data, contig 2.8"/>
    <property type="match status" value="1"/>
</dbReference>
<dbReference type="OrthoDB" id="6017at2759"/>
<feature type="region of interest" description="Disordered" evidence="9">
    <location>
        <begin position="52"/>
        <end position="124"/>
    </location>
</feature>
<dbReference type="InterPro" id="IPR037382">
    <property type="entry name" value="Rsc/polybromo"/>
</dbReference>
<dbReference type="SUPFAM" id="SSF47370">
    <property type="entry name" value="Bromodomain"/>
    <property type="match status" value="2"/>
</dbReference>
<evidence type="ECO:0000256" key="5">
    <source>
        <dbReference type="ARBA" id="ARBA00023117"/>
    </source>
</evidence>
<accession>A0A9P4W6D8</accession>
<feature type="compositionally biased region" description="Polar residues" evidence="9">
    <location>
        <begin position="592"/>
        <end position="601"/>
    </location>
</feature>
<evidence type="ECO:0000256" key="8">
    <source>
        <dbReference type="PROSITE-ProRule" id="PRU00035"/>
    </source>
</evidence>
<dbReference type="AlphaFoldDB" id="A0A9P4W6D8"/>
<dbReference type="InterPro" id="IPR001487">
    <property type="entry name" value="Bromodomain"/>
</dbReference>
<feature type="domain" description="Bromo" evidence="10">
    <location>
        <begin position="142"/>
        <end position="212"/>
    </location>
</feature>
<comment type="subcellular location">
    <subcellularLocation>
        <location evidence="1">Nucleus</location>
    </subcellularLocation>
</comment>
<dbReference type="GO" id="GO:0006368">
    <property type="term" value="P:transcription elongation by RNA polymerase II"/>
    <property type="evidence" value="ECO:0007669"/>
    <property type="project" value="TreeGrafter"/>
</dbReference>
<protein>
    <recommendedName>
        <fullName evidence="10">Bromo domain-containing protein</fullName>
    </recommendedName>
</protein>
<dbReference type="PANTHER" id="PTHR16062:SF19">
    <property type="entry name" value="PROTEIN POLYBROMO-1"/>
    <property type="match status" value="1"/>
</dbReference>
<feature type="region of interest" description="Disordered" evidence="9">
    <location>
        <begin position="444"/>
        <end position="616"/>
    </location>
</feature>
<keyword evidence="12" id="KW-1185">Reference proteome</keyword>
<evidence type="ECO:0000256" key="3">
    <source>
        <dbReference type="ARBA" id="ARBA00022853"/>
    </source>
</evidence>
<dbReference type="CDD" id="cd04369">
    <property type="entry name" value="Bromodomain"/>
    <property type="match status" value="2"/>
</dbReference>
<gene>
    <name evidence="11" type="ORF">E8E13_006668</name>
</gene>
<evidence type="ECO:0000256" key="1">
    <source>
        <dbReference type="ARBA" id="ARBA00004123"/>
    </source>
</evidence>
<evidence type="ECO:0000256" key="7">
    <source>
        <dbReference type="ARBA" id="ARBA00023242"/>
    </source>
</evidence>
<dbReference type="Proteomes" id="UP000801428">
    <property type="component" value="Unassembled WGS sequence"/>
</dbReference>
<dbReference type="PANTHER" id="PTHR16062">
    <property type="entry name" value="SWI/SNF-RELATED"/>
    <property type="match status" value="1"/>
</dbReference>
<name>A0A9P4W6D8_CURKU</name>